<name>A0AAD3XMH7_NEPGR</name>
<protein>
    <submittedName>
        <fullName evidence="2">Uncharacterized protein</fullName>
    </submittedName>
</protein>
<dbReference type="AlphaFoldDB" id="A0AAD3XMH7"/>
<feature type="compositionally biased region" description="Basic and acidic residues" evidence="1">
    <location>
        <begin position="44"/>
        <end position="63"/>
    </location>
</feature>
<dbReference type="Proteomes" id="UP001279734">
    <property type="component" value="Unassembled WGS sequence"/>
</dbReference>
<organism evidence="2 3">
    <name type="scientific">Nepenthes gracilis</name>
    <name type="common">Slender pitcher plant</name>
    <dbReference type="NCBI Taxonomy" id="150966"/>
    <lineage>
        <taxon>Eukaryota</taxon>
        <taxon>Viridiplantae</taxon>
        <taxon>Streptophyta</taxon>
        <taxon>Embryophyta</taxon>
        <taxon>Tracheophyta</taxon>
        <taxon>Spermatophyta</taxon>
        <taxon>Magnoliopsida</taxon>
        <taxon>eudicotyledons</taxon>
        <taxon>Gunneridae</taxon>
        <taxon>Pentapetalae</taxon>
        <taxon>Caryophyllales</taxon>
        <taxon>Nepenthaceae</taxon>
        <taxon>Nepenthes</taxon>
    </lineage>
</organism>
<dbReference type="EMBL" id="BSYO01000009">
    <property type="protein sequence ID" value="GMH09721.1"/>
    <property type="molecule type" value="Genomic_DNA"/>
</dbReference>
<comment type="caution">
    <text evidence="2">The sequence shown here is derived from an EMBL/GenBank/DDBJ whole genome shotgun (WGS) entry which is preliminary data.</text>
</comment>
<proteinExistence type="predicted"/>
<evidence type="ECO:0000313" key="3">
    <source>
        <dbReference type="Proteomes" id="UP001279734"/>
    </source>
</evidence>
<keyword evidence="3" id="KW-1185">Reference proteome</keyword>
<reference evidence="2" key="1">
    <citation type="submission" date="2023-05" db="EMBL/GenBank/DDBJ databases">
        <title>Nepenthes gracilis genome sequencing.</title>
        <authorList>
            <person name="Fukushima K."/>
        </authorList>
    </citation>
    <scope>NUCLEOTIDE SEQUENCE</scope>
    <source>
        <strain evidence="2">SING2019-196</strain>
    </source>
</reference>
<feature type="region of interest" description="Disordered" evidence="1">
    <location>
        <begin position="26"/>
        <end position="63"/>
    </location>
</feature>
<accession>A0AAD3XMH7</accession>
<sequence length="100" mass="11734">MLICAVCLDRHKLLASWSFRFTAPQTQSLPQNKEEMGVQAKGTEGNREKKERQKRESQESFERRREVGNFCLLFITLSGDIFWQQKRETETETEIGKPKL</sequence>
<evidence type="ECO:0000256" key="1">
    <source>
        <dbReference type="SAM" id="MobiDB-lite"/>
    </source>
</evidence>
<gene>
    <name evidence="2" type="ORF">Nepgr_011562</name>
</gene>
<evidence type="ECO:0000313" key="2">
    <source>
        <dbReference type="EMBL" id="GMH09721.1"/>
    </source>
</evidence>